<gene>
    <name evidence="3" type="ORF">F7D42_11005</name>
</gene>
<sequence length="691" mass="81527">MTSMKDLSHILKECSVKDIYYVNSGTVTYYKIPIYQRNYAWERDEISALIKDIYDSMVIDKPIYYIGTLVTFKRDENVFEVIDGQQRLTTIYIILTAMGEKVTNKLAYSSRKASTQTIEVMSKFEKNKEVKDSDFGEEYDLGIKNGYNFAKEALKEIVGENQVDMDKFKEYFLNHVHIIHYRVPKDVELNHYFEVMNSRGEQLEKHEIVKAKLSDQLKNDNKAMEKFCKIWEACSDMSFYIQQKLPNMTEIFGKDMSNFKLERFDDFPIAPQQLDNSFGMKTIEKLLDIPVKKEKEVSEIDYNDSFQPIIDFPNFLLIVLKITRMQEKDFNPSDFTLDDKELINEFDKVKLTPEFVKQFAYNLLLAKYYLDNYMVHHINGEDKAIENPWKLQYYCKKGKSAYMADLIDNDKSKQRELVHLLSMFEVAFTAKQRKNYLFYCLLHLFQDWNEDNYLKFVRNLADKYFFDVYLDANKLNERNQPKPNSFDETIIRNGKQSVELENVDHPFDDVYPKGSSNIPLFVFNYTDYRLWKKYAEELRGNRAKKGSKARIEFFTALGCSDFGLDTFDNFYFSRTRKSLEHYYPQAKAGEDKPITSEEINCFGNFAMIGSDANSSGSNWNPIDKKNRYLDSKSNQVSVASLKFRIMLQMCQDNYDEGIKNSIKREFGYEWNAEDMQKHQEKMLCIIMQPTH</sequence>
<dbReference type="PANTHER" id="PTHR35149:SF1">
    <property type="entry name" value="DUF5655 DOMAIN-CONTAINING PROTEIN"/>
    <property type="match status" value="1"/>
</dbReference>
<proteinExistence type="predicted"/>
<dbReference type="InterPro" id="IPR004919">
    <property type="entry name" value="GmrSD_N"/>
</dbReference>
<accession>A0A6A7VRH8</accession>
<evidence type="ECO:0000313" key="4">
    <source>
        <dbReference type="Proteomes" id="UP000358159"/>
    </source>
</evidence>
<reference evidence="3 4" key="1">
    <citation type="submission" date="2019-09" db="EMBL/GenBank/DDBJ databases">
        <title>Distinct polysaccharide growth profiles of human intestinal Prevotella copri isolates.</title>
        <authorList>
            <person name="Fehlner-Peach H."/>
            <person name="Magnabosco C."/>
            <person name="Raghavan V."/>
            <person name="Scher J.U."/>
            <person name="Tett A."/>
            <person name="Cox L.M."/>
            <person name="Gottsegen C."/>
            <person name="Watters A."/>
            <person name="Wiltshire- Gordon J.D."/>
            <person name="Segata N."/>
            <person name="Bonneau R."/>
            <person name="Littman D.R."/>
        </authorList>
    </citation>
    <scope>NUCLEOTIDE SEQUENCE [LARGE SCALE GENOMIC DNA]</scope>
    <source>
        <strain evidence="3 4">BVe41219</strain>
    </source>
</reference>
<protein>
    <submittedName>
        <fullName evidence="3">DUF262 domain-containing protein</fullName>
    </submittedName>
</protein>
<comment type="caution">
    <text evidence="3">The sequence shown here is derived from an EMBL/GenBank/DDBJ whole genome shotgun (WGS) entry which is preliminary data.</text>
</comment>
<organism evidence="3 4">
    <name type="scientific">Segatella copri</name>
    <dbReference type="NCBI Taxonomy" id="165179"/>
    <lineage>
        <taxon>Bacteria</taxon>
        <taxon>Pseudomonadati</taxon>
        <taxon>Bacteroidota</taxon>
        <taxon>Bacteroidia</taxon>
        <taxon>Bacteroidales</taxon>
        <taxon>Prevotellaceae</taxon>
        <taxon>Segatella</taxon>
    </lineage>
</organism>
<dbReference type="AlphaFoldDB" id="A0A6A7VRH8"/>
<name>A0A6A7VRH8_9BACT</name>
<dbReference type="InterPro" id="IPR011089">
    <property type="entry name" value="GmrSD_C"/>
</dbReference>
<dbReference type="Pfam" id="PF03235">
    <property type="entry name" value="GmrSD_N"/>
    <property type="match status" value="1"/>
</dbReference>
<feature type="domain" description="GmrSD restriction endonucleases N-terminal" evidence="1">
    <location>
        <begin position="26"/>
        <end position="213"/>
    </location>
</feature>
<evidence type="ECO:0000313" key="3">
    <source>
        <dbReference type="EMBL" id="MQO56220.1"/>
    </source>
</evidence>
<dbReference type="Pfam" id="PF07510">
    <property type="entry name" value="GmrSD_C"/>
    <property type="match status" value="1"/>
</dbReference>
<evidence type="ECO:0000259" key="1">
    <source>
        <dbReference type="Pfam" id="PF03235"/>
    </source>
</evidence>
<evidence type="ECO:0000259" key="2">
    <source>
        <dbReference type="Pfam" id="PF07510"/>
    </source>
</evidence>
<dbReference type="PANTHER" id="PTHR35149">
    <property type="entry name" value="SLL5132 PROTEIN"/>
    <property type="match status" value="1"/>
</dbReference>
<dbReference type="EMBL" id="VZAZ01000049">
    <property type="protein sequence ID" value="MQO56220.1"/>
    <property type="molecule type" value="Genomic_DNA"/>
</dbReference>
<dbReference type="Proteomes" id="UP000358159">
    <property type="component" value="Unassembled WGS sequence"/>
</dbReference>
<feature type="domain" description="GmrSD restriction endonucleases C-terminal" evidence="2">
    <location>
        <begin position="533"/>
        <end position="683"/>
    </location>
</feature>